<organism evidence="1 2">
    <name type="scientific">Sphaerisporangium flaviroseum</name>
    <dbReference type="NCBI Taxonomy" id="509199"/>
    <lineage>
        <taxon>Bacteria</taxon>
        <taxon>Bacillati</taxon>
        <taxon>Actinomycetota</taxon>
        <taxon>Actinomycetes</taxon>
        <taxon>Streptosporangiales</taxon>
        <taxon>Streptosporangiaceae</taxon>
        <taxon>Sphaerisporangium</taxon>
    </lineage>
</organism>
<comment type="caution">
    <text evidence="1">The sequence shown here is derived from an EMBL/GenBank/DDBJ whole genome shotgun (WGS) entry which is preliminary data.</text>
</comment>
<proteinExistence type="predicted"/>
<dbReference type="Proteomes" id="UP001500888">
    <property type="component" value="Unassembled WGS sequence"/>
</dbReference>
<gene>
    <name evidence="1" type="ORF">GCM10022226_43480</name>
</gene>
<protein>
    <submittedName>
        <fullName evidence="1">Uncharacterized protein</fullName>
    </submittedName>
</protein>
<dbReference type="EMBL" id="BAAAZR010000010">
    <property type="protein sequence ID" value="GAA3818223.1"/>
    <property type="molecule type" value="Genomic_DNA"/>
</dbReference>
<dbReference type="RefSeq" id="WP_344943007.1">
    <property type="nucleotide sequence ID" value="NZ_BAAAZR010000010.1"/>
</dbReference>
<accession>A0ABP7IH10</accession>
<name>A0ABP7IH10_9ACTN</name>
<reference evidence="2" key="1">
    <citation type="journal article" date="2019" name="Int. J. Syst. Evol. Microbiol.">
        <title>The Global Catalogue of Microorganisms (GCM) 10K type strain sequencing project: providing services to taxonomists for standard genome sequencing and annotation.</title>
        <authorList>
            <consortium name="The Broad Institute Genomics Platform"/>
            <consortium name="The Broad Institute Genome Sequencing Center for Infectious Disease"/>
            <person name="Wu L."/>
            <person name="Ma J."/>
        </authorList>
    </citation>
    <scope>NUCLEOTIDE SEQUENCE [LARGE SCALE GENOMIC DNA]</scope>
    <source>
        <strain evidence="2">JCM 16908</strain>
    </source>
</reference>
<evidence type="ECO:0000313" key="1">
    <source>
        <dbReference type="EMBL" id="GAA3818223.1"/>
    </source>
</evidence>
<evidence type="ECO:0000313" key="2">
    <source>
        <dbReference type="Proteomes" id="UP001500888"/>
    </source>
</evidence>
<sequence length="44" mass="4855">MLVKGPDVQPRYAYGDMKLATTPVPGELWDELDRLAPPAGGWLE</sequence>
<keyword evidence="2" id="KW-1185">Reference proteome</keyword>